<sequence length="64" mass="6984">MLHDPDDPQVLQALTIECPLCKAQPGIRCLCITCAFPCELESCPTGTGRIVHQARVQPPKRGAR</sequence>
<proteinExistence type="predicted"/>
<protein>
    <submittedName>
        <fullName evidence="1">Uncharacterized protein</fullName>
    </submittedName>
</protein>
<evidence type="ECO:0000313" key="2">
    <source>
        <dbReference type="Proteomes" id="UP000225735"/>
    </source>
</evidence>
<reference evidence="1 2" key="1">
    <citation type="submission" date="2016-11" db="EMBL/GenBank/DDBJ databases">
        <authorList>
            <person name="Seier E.R."/>
            <person name="Hipwell C.M."/>
            <person name="Kelliher A.B."/>
            <person name="Lando N.A."/>
            <person name="Tsaousis B.E."/>
            <person name="Esposito E.C."/>
            <person name="Heckman E.L."/>
            <person name="Mageeney C.M."/>
            <person name="Kenna M.A."/>
            <person name="Ware V.C."/>
            <person name="Garlena R.A."/>
            <person name="Russell D.A."/>
            <person name="Pope W.H."/>
            <person name="Jacobs-Sera D."/>
            <person name="Hendrix R.W."/>
            <person name="Hatfull G.F."/>
        </authorList>
    </citation>
    <scope>NUCLEOTIDE SEQUENCE [LARGE SCALE GENOMIC DNA]</scope>
</reference>
<dbReference type="EMBL" id="KY130461">
    <property type="protein sequence ID" value="APD19283.1"/>
    <property type="molecule type" value="Genomic_DNA"/>
</dbReference>
<gene>
    <name evidence="1" type="ORF">SEA_TAPTIC_53</name>
</gene>
<accession>A0A1J0ME29</accession>
<keyword evidence="2" id="KW-1185">Reference proteome</keyword>
<name>A0A1J0ME29_9CAUD</name>
<evidence type="ECO:0000313" key="1">
    <source>
        <dbReference type="EMBL" id="APD19283.1"/>
    </source>
</evidence>
<dbReference type="Proteomes" id="UP000225735">
    <property type="component" value="Segment"/>
</dbReference>
<organism evidence="1 2">
    <name type="scientific">Mycobacterium phage Taptic</name>
    <dbReference type="NCBI Taxonomy" id="1920305"/>
    <lineage>
        <taxon>Viruses</taxon>
        <taxon>Duplodnaviria</taxon>
        <taxon>Heunggongvirae</taxon>
        <taxon>Uroviricota</taxon>
        <taxon>Caudoviricetes</taxon>
        <taxon>Northamptonvirus</taxon>
        <taxon>Northamptonvirus taptic</taxon>
    </lineage>
</organism>